<keyword evidence="1" id="KW-0547">Nucleotide-binding</keyword>
<dbReference type="PROSITE" id="PS51192">
    <property type="entry name" value="HELICASE_ATP_BIND_1"/>
    <property type="match status" value="1"/>
</dbReference>
<dbReference type="SUPFAM" id="SSF52540">
    <property type="entry name" value="P-loop containing nucleoside triphosphate hydrolases"/>
    <property type="match status" value="2"/>
</dbReference>
<comment type="caution">
    <text evidence="7">The sequence shown here is derived from an EMBL/GenBank/DDBJ whole genome shotgun (WGS) entry which is preliminary data.</text>
</comment>
<dbReference type="InterPro" id="IPR014001">
    <property type="entry name" value="Helicase_ATP-bd"/>
</dbReference>
<dbReference type="GO" id="GO:0005524">
    <property type="term" value="F:ATP binding"/>
    <property type="evidence" value="ECO:0007669"/>
    <property type="project" value="UniProtKB-KW"/>
</dbReference>
<evidence type="ECO:0000256" key="4">
    <source>
        <dbReference type="ARBA" id="ARBA00022840"/>
    </source>
</evidence>
<evidence type="ECO:0000256" key="2">
    <source>
        <dbReference type="ARBA" id="ARBA00022801"/>
    </source>
</evidence>
<dbReference type="AlphaFoldDB" id="A0A318MXZ6"/>
<dbReference type="InterPro" id="IPR001650">
    <property type="entry name" value="Helicase_C-like"/>
</dbReference>
<dbReference type="Gene3D" id="3.40.50.300">
    <property type="entry name" value="P-loop containing nucleotide triphosphate hydrolases"/>
    <property type="match status" value="2"/>
</dbReference>
<feature type="domain" description="Helicase ATP-binding" evidence="5">
    <location>
        <begin position="1"/>
        <end position="170"/>
    </location>
</feature>
<dbReference type="InterPro" id="IPR055206">
    <property type="entry name" value="DEXQc_SUV3"/>
</dbReference>
<dbReference type="InterPro" id="IPR050699">
    <property type="entry name" value="RNA-DNA_Helicase"/>
</dbReference>
<reference evidence="7 8" key="1">
    <citation type="submission" date="2018-05" db="EMBL/GenBank/DDBJ databases">
        <title>Reference genomes for bee gut microbiota database.</title>
        <authorList>
            <person name="Ellegaard K.M."/>
        </authorList>
    </citation>
    <scope>NUCLEOTIDE SEQUENCE [LARGE SCALE GENOMIC DNA]</scope>
    <source>
        <strain evidence="7 8">ESL0284</strain>
    </source>
</reference>
<dbReference type="GO" id="GO:0004386">
    <property type="term" value="F:helicase activity"/>
    <property type="evidence" value="ECO:0007669"/>
    <property type="project" value="UniProtKB-KW"/>
</dbReference>
<protein>
    <submittedName>
        <fullName evidence="7">DNA helicase</fullName>
    </submittedName>
</protein>
<evidence type="ECO:0000313" key="8">
    <source>
        <dbReference type="Proteomes" id="UP000247565"/>
    </source>
</evidence>
<evidence type="ECO:0000259" key="5">
    <source>
        <dbReference type="PROSITE" id="PS51192"/>
    </source>
</evidence>
<dbReference type="InterPro" id="IPR027417">
    <property type="entry name" value="P-loop_NTPase"/>
</dbReference>
<dbReference type="Pfam" id="PF00271">
    <property type="entry name" value="Helicase_C"/>
    <property type="match status" value="1"/>
</dbReference>
<dbReference type="PANTHER" id="PTHR12131:SF1">
    <property type="entry name" value="ATP-DEPENDENT RNA HELICASE SUPV3L1, MITOCHONDRIAL-RELATED"/>
    <property type="match status" value="1"/>
</dbReference>
<dbReference type="RefSeq" id="WP_110438184.1">
    <property type="nucleotide sequence ID" value="NZ_CP046393.1"/>
</dbReference>
<keyword evidence="8" id="KW-1185">Reference proteome</keyword>
<dbReference type="EMBL" id="QGLT01000001">
    <property type="protein sequence ID" value="PXZ01665.1"/>
    <property type="molecule type" value="Genomic_DNA"/>
</dbReference>
<accession>A0A318MXZ6</accession>
<evidence type="ECO:0000256" key="1">
    <source>
        <dbReference type="ARBA" id="ARBA00022741"/>
    </source>
</evidence>
<dbReference type="GO" id="GO:0016787">
    <property type="term" value="F:hydrolase activity"/>
    <property type="evidence" value="ECO:0007669"/>
    <property type="project" value="UniProtKB-KW"/>
</dbReference>
<evidence type="ECO:0000259" key="6">
    <source>
        <dbReference type="PROSITE" id="PS51194"/>
    </source>
</evidence>
<gene>
    <name evidence="7" type="ORF">DK869_01240</name>
</gene>
<sequence>MTQIKAILGPTNTGKTYTALERLLAYPSGIIGFPLRLLAKENYDRMVKIKGKKNVGLITGEEKVVPPQAKWFSCTVEAMPVHIPVDIVIIDEIQLCSDPDRGHIFTHRLLHCRGTYETIFLGADTIIPILKKLVPSIEIQTRPRLSSLVYNGFTKLTKLPPRCAIVAFSAHEVYAIAELVKRQKGGCAIIMGRLSPRTRNAQMELYQNKEVDYLIATDAIGMGLNMDVNHIAFVNLSKYDGRQMRNLYPSEIAQIAGRAGRGSKDGTFGITANCPIISDKIVNAIENHAFDPIKQIYWRNHDLDFQNPLTLFSTLSTPSLFPQLITGQYSSDLKNLSYLIQDHEVRSICTSQFKTELLWECCQIPDFKKIGSEYHARICKQIFLFLIKQGHIPENWIDQQIQQLNHLQGDIDTLMQRLASIRIYSFLTTKNNWVESSSYWHAQTKEIEEKLSDTLHDSLVSKFVNQRVTNLIHHLSHSKQINAFTSITNEGNISIDGEFIGKIRGFCFQLPDSIHKDERSFILKKINKSIEKFIPQQVNRLIHDNDKEFMIDHDKKIISWQKSPIAQLKKGKDFFHPDICLLNKDLIQQVFQNLILRRLKEFLENYNRRLFPNFFNALDNDNNTSELRGILHQLYENGGILWTEQYFNLSKDTIKQLKHYKIHYGNHAIYIENFFKEKQYYLRHTLLTLNEQIANPVLLSPKQVAYLTSSTMNKNLVAKMGWLVANKQIIRLDIAEKLTFKLKKASKKHPVCFHKKWIAPVPYYNDNIIPLLKSLKLQPKKPEKLTYEKFGPPAPLLIKKIKIKKQRKIKHMTHLTQDNPFNILKNFLLNRT</sequence>
<keyword evidence="4" id="KW-0067">ATP-binding</keyword>
<name>A0A318MXZ6_9PROT</name>
<dbReference type="Proteomes" id="UP000247565">
    <property type="component" value="Unassembled WGS sequence"/>
</dbReference>
<feature type="domain" description="Helicase C-terminal" evidence="6">
    <location>
        <begin position="148"/>
        <end position="304"/>
    </location>
</feature>
<dbReference type="Pfam" id="PF22527">
    <property type="entry name" value="DEXQc_Suv3"/>
    <property type="match status" value="1"/>
</dbReference>
<keyword evidence="3 7" id="KW-0347">Helicase</keyword>
<proteinExistence type="predicted"/>
<organism evidence="7 8">
    <name type="scientific">Commensalibacter melissae</name>
    <dbReference type="NCBI Taxonomy" id="2070537"/>
    <lineage>
        <taxon>Bacteria</taxon>
        <taxon>Pseudomonadati</taxon>
        <taxon>Pseudomonadota</taxon>
        <taxon>Alphaproteobacteria</taxon>
        <taxon>Acetobacterales</taxon>
        <taxon>Acetobacteraceae</taxon>
    </lineage>
</organism>
<evidence type="ECO:0000256" key="3">
    <source>
        <dbReference type="ARBA" id="ARBA00022806"/>
    </source>
</evidence>
<dbReference type="OrthoDB" id="9807155at2"/>
<keyword evidence="2" id="KW-0378">Hydrolase</keyword>
<evidence type="ECO:0000313" key="7">
    <source>
        <dbReference type="EMBL" id="PXZ01665.1"/>
    </source>
</evidence>
<dbReference type="PANTHER" id="PTHR12131">
    <property type="entry name" value="ATP-DEPENDENT RNA AND DNA HELICASE"/>
    <property type="match status" value="1"/>
</dbReference>
<dbReference type="PROSITE" id="PS51194">
    <property type="entry name" value="HELICASE_CTER"/>
    <property type="match status" value="1"/>
</dbReference>
<dbReference type="SMART" id="SM00490">
    <property type="entry name" value="HELICc"/>
    <property type="match status" value="1"/>
</dbReference>